<dbReference type="AlphaFoldDB" id="A0A9D4Q9D1"/>
<protein>
    <submittedName>
        <fullName evidence="1">Uncharacterized protein</fullName>
    </submittedName>
</protein>
<reference evidence="1" key="1">
    <citation type="journal article" date="2020" name="Cell">
        <title>Large-Scale Comparative Analyses of Tick Genomes Elucidate Their Genetic Diversity and Vector Capacities.</title>
        <authorList>
            <consortium name="Tick Genome and Microbiome Consortium (TIGMIC)"/>
            <person name="Jia N."/>
            <person name="Wang J."/>
            <person name="Shi W."/>
            <person name="Du L."/>
            <person name="Sun Y."/>
            <person name="Zhan W."/>
            <person name="Jiang J.F."/>
            <person name="Wang Q."/>
            <person name="Zhang B."/>
            <person name="Ji P."/>
            <person name="Bell-Sakyi L."/>
            <person name="Cui X.M."/>
            <person name="Yuan T.T."/>
            <person name="Jiang B.G."/>
            <person name="Yang W.F."/>
            <person name="Lam T.T."/>
            <person name="Chang Q.C."/>
            <person name="Ding S.J."/>
            <person name="Wang X.J."/>
            <person name="Zhu J.G."/>
            <person name="Ruan X.D."/>
            <person name="Zhao L."/>
            <person name="Wei J.T."/>
            <person name="Ye R.Z."/>
            <person name="Que T.C."/>
            <person name="Du C.H."/>
            <person name="Zhou Y.H."/>
            <person name="Cheng J.X."/>
            <person name="Dai P.F."/>
            <person name="Guo W.B."/>
            <person name="Han X.H."/>
            <person name="Huang E.J."/>
            <person name="Li L.F."/>
            <person name="Wei W."/>
            <person name="Gao Y.C."/>
            <person name="Liu J.Z."/>
            <person name="Shao H.Z."/>
            <person name="Wang X."/>
            <person name="Wang C.C."/>
            <person name="Yang T.C."/>
            <person name="Huo Q.B."/>
            <person name="Li W."/>
            <person name="Chen H.Y."/>
            <person name="Chen S.E."/>
            <person name="Zhou L.G."/>
            <person name="Ni X.B."/>
            <person name="Tian J.H."/>
            <person name="Sheng Y."/>
            <person name="Liu T."/>
            <person name="Pan Y.S."/>
            <person name="Xia L.Y."/>
            <person name="Li J."/>
            <person name="Zhao F."/>
            <person name="Cao W.C."/>
        </authorList>
    </citation>
    <scope>NUCLEOTIDE SEQUENCE</scope>
    <source>
        <strain evidence="1">Rsan-2018</strain>
    </source>
</reference>
<evidence type="ECO:0000313" key="2">
    <source>
        <dbReference type="Proteomes" id="UP000821837"/>
    </source>
</evidence>
<name>A0A9D4Q9D1_RHISA</name>
<keyword evidence="2" id="KW-1185">Reference proteome</keyword>
<accession>A0A9D4Q9D1</accession>
<comment type="caution">
    <text evidence="1">The sequence shown here is derived from an EMBL/GenBank/DDBJ whole genome shotgun (WGS) entry which is preliminary data.</text>
</comment>
<dbReference type="VEuPathDB" id="VectorBase:RSAN_041442"/>
<evidence type="ECO:0000313" key="1">
    <source>
        <dbReference type="EMBL" id="KAH7969042.1"/>
    </source>
</evidence>
<organism evidence="1 2">
    <name type="scientific">Rhipicephalus sanguineus</name>
    <name type="common">Brown dog tick</name>
    <name type="synonym">Ixodes sanguineus</name>
    <dbReference type="NCBI Taxonomy" id="34632"/>
    <lineage>
        <taxon>Eukaryota</taxon>
        <taxon>Metazoa</taxon>
        <taxon>Ecdysozoa</taxon>
        <taxon>Arthropoda</taxon>
        <taxon>Chelicerata</taxon>
        <taxon>Arachnida</taxon>
        <taxon>Acari</taxon>
        <taxon>Parasitiformes</taxon>
        <taxon>Ixodida</taxon>
        <taxon>Ixodoidea</taxon>
        <taxon>Ixodidae</taxon>
        <taxon>Rhipicephalinae</taxon>
        <taxon>Rhipicephalus</taxon>
        <taxon>Rhipicephalus</taxon>
    </lineage>
</organism>
<reference evidence="1" key="2">
    <citation type="submission" date="2021-09" db="EMBL/GenBank/DDBJ databases">
        <authorList>
            <person name="Jia N."/>
            <person name="Wang J."/>
            <person name="Shi W."/>
            <person name="Du L."/>
            <person name="Sun Y."/>
            <person name="Zhan W."/>
            <person name="Jiang J."/>
            <person name="Wang Q."/>
            <person name="Zhang B."/>
            <person name="Ji P."/>
            <person name="Sakyi L.B."/>
            <person name="Cui X."/>
            <person name="Yuan T."/>
            <person name="Jiang B."/>
            <person name="Yang W."/>
            <person name="Lam T.T.-Y."/>
            <person name="Chang Q."/>
            <person name="Ding S."/>
            <person name="Wang X."/>
            <person name="Zhu J."/>
            <person name="Ruan X."/>
            <person name="Zhao L."/>
            <person name="Wei J."/>
            <person name="Que T."/>
            <person name="Du C."/>
            <person name="Cheng J."/>
            <person name="Dai P."/>
            <person name="Han X."/>
            <person name="Huang E."/>
            <person name="Gao Y."/>
            <person name="Liu J."/>
            <person name="Shao H."/>
            <person name="Ye R."/>
            <person name="Li L."/>
            <person name="Wei W."/>
            <person name="Wang X."/>
            <person name="Wang C."/>
            <person name="Huo Q."/>
            <person name="Li W."/>
            <person name="Guo W."/>
            <person name="Chen H."/>
            <person name="Chen S."/>
            <person name="Zhou L."/>
            <person name="Zhou L."/>
            <person name="Ni X."/>
            <person name="Tian J."/>
            <person name="Zhou Y."/>
            <person name="Sheng Y."/>
            <person name="Liu T."/>
            <person name="Pan Y."/>
            <person name="Xia L."/>
            <person name="Li J."/>
            <person name="Zhao F."/>
            <person name="Cao W."/>
        </authorList>
    </citation>
    <scope>NUCLEOTIDE SEQUENCE</scope>
    <source>
        <strain evidence="1">Rsan-2018</strain>
        <tissue evidence="1">Larvae</tissue>
    </source>
</reference>
<sequence>MDRECDASQVLAAALEQMDGIISSATLDCAADENCNGHSGVDKLLAELRRAVEWSHSAGDGSVHCLDPATAKFVHAWLDRVIKAVPNGTVS</sequence>
<gene>
    <name evidence="1" type="ORF">HPB52_013830</name>
</gene>
<dbReference type="Proteomes" id="UP000821837">
    <property type="component" value="Unassembled WGS sequence"/>
</dbReference>
<proteinExistence type="predicted"/>
<dbReference type="EMBL" id="JABSTV010001248">
    <property type="protein sequence ID" value="KAH7969042.1"/>
    <property type="molecule type" value="Genomic_DNA"/>
</dbReference>